<dbReference type="SUPFAM" id="SSF52335">
    <property type="entry name" value="Methylglyoxal synthase-like"/>
    <property type="match status" value="1"/>
</dbReference>
<dbReference type="NCBIfam" id="TIGR00355">
    <property type="entry name" value="purH"/>
    <property type="match status" value="1"/>
</dbReference>
<dbReference type="NCBIfam" id="NF002049">
    <property type="entry name" value="PRK00881.1"/>
    <property type="match status" value="1"/>
</dbReference>
<dbReference type="AlphaFoldDB" id="A0A6J7F5V9"/>
<evidence type="ECO:0000256" key="9">
    <source>
        <dbReference type="ARBA" id="ARBA00050687"/>
    </source>
</evidence>
<protein>
    <submittedName>
        <fullName evidence="11">Unannotated protein</fullName>
    </submittedName>
</protein>
<feature type="domain" description="MGS-like" evidence="10">
    <location>
        <begin position="1"/>
        <end position="135"/>
    </location>
</feature>
<comment type="catalytic activity">
    <reaction evidence="8">
        <text>(6R)-10-formyltetrahydrofolate + 5-amino-1-(5-phospho-beta-D-ribosyl)imidazole-4-carboxamide = 5-formamido-1-(5-phospho-D-ribosyl)imidazole-4-carboxamide + (6S)-5,6,7,8-tetrahydrofolate</text>
        <dbReference type="Rhea" id="RHEA:22192"/>
        <dbReference type="ChEBI" id="CHEBI:57453"/>
        <dbReference type="ChEBI" id="CHEBI:58467"/>
        <dbReference type="ChEBI" id="CHEBI:58475"/>
        <dbReference type="ChEBI" id="CHEBI:195366"/>
        <dbReference type="EC" id="2.1.2.3"/>
    </reaction>
</comment>
<keyword evidence="7" id="KW-0511">Multifunctional enzyme</keyword>
<dbReference type="InterPro" id="IPR011607">
    <property type="entry name" value="MGS-like_dom"/>
</dbReference>
<comment type="pathway">
    <text evidence="1">Purine metabolism; IMP biosynthesis via de novo pathway; IMP from 5-formamido-1-(5-phospho-D-ribosyl)imidazole-4-carboxamide: step 1/1.</text>
</comment>
<comment type="catalytic activity">
    <reaction evidence="9">
        <text>IMP + H2O = 5-formamido-1-(5-phospho-D-ribosyl)imidazole-4-carboxamide</text>
        <dbReference type="Rhea" id="RHEA:18445"/>
        <dbReference type="ChEBI" id="CHEBI:15377"/>
        <dbReference type="ChEBI" id="CHEBI:58053"/>
        <dbReference type="ChEBI" id="CHEBI:58467"/>
        <dbReference type="EC" id="3.5.4.10"/>
    </reaction>
</comment>
<evidence type="ECO:0000256" key="8">
    <source>
        <dbReference type="ARBA" id="ARBA00050488"/>
    </source>
</evidence>
<evidence type="ECO:0000256" key="6">
    <source>
        <dbReference type="ARBA" id="ARBA00022801"/>
    </source>
</evidence>
<dbReference type="FunFam" id="3.40.140.20:FF:000001">
    <property type="entry name" value="Bifunctional purine biosynthesis protein PurH"/>
    <property type="match status" value="1"/>
</dbReference>
<evidence type="ECO:0000256" key="7">
    <source>
        <dbReference type="ARBA" id="ARBA00023268"/>
    </source>
</evidence>
<dbReference type="UniPathway" id="UPA00074">
    <property type="reaction ID" value="UER00133"/>
</dbReference>
<sequence>MPTALLSVFDKAGIVEFARGLTDLGWRLVSSGGTAKALAAAGLAVTDLAELTGYPAILGHRVVTLHPVIHGGLLADLDQPEHVAELAQYGIEPFALAVVNLYPFSSEPGIELIDIGGPTLIRAAAKNHAHVGVVMDPAQYDDVLAELRSTGALAAGTRRSLAATAFARIAAYDADIANWFATGELEAAQDADPAANAADTAATVLPHTLHLSLELAQPLRYGENPHQQGARYRRIGANSWWDTATQHGGKELSYLNVYDTEAAWRLANRFEQPAVVIVKHANPCGVAVHADIAEAYVRANACDPVSAFGGIVAVNRTVTVALAEALAPVFTEVVVAPGFEPEALRILTAKKNMRVLSASSWPVSSLDLRTVDGGLLVQQADTVNLDRSTWQVVTDAAPTAGQWDDLVFAWQVCAVVSSNAIVFARDGQAFGIGAGQQNRLDSARIAQDRSAGRAVGGVCASDAFFPFRDGLDAAAAAGIRAVVQPGGSVRDDEVIAAANEHGLAMVFTGERHFRH</sequence>
<dbReference type="EMBL" id="CAFBLP010000083">
    <property type="protein sequence ID" value="CAB4887559.1"/>
    <property type="molecule type" value="Genomic_DNA"/>
</dbReference>
<dbReference type="PIRSF" id="PIRSF000414">
    <property type="entry name" value="AICARFT_IMPCHas"/>
    <property type="match status" value="1"/>
</dbReference>
<name>A0A6J7F5V9_9ZZZZ</name>
<dbReference type="GO" id="GO:0003937">
    <property type="term" value="F:IMP cyclohydrolase activity"/>
    <property type="evidence" value="ECO:0007669"/>
    <property type="project" value="UniProtKB-EC"/>
</dbReference>
<dbReference type="PROSITE" id="PS51855">
    <property type="entry name" value="MGS"/>
    <property type="match status" value="1"/>
</dbReference>
<evidence type="ECO:0000256" key="5">
    <source>
        <dbReference type="ARBA" id="ARBA00022755"/>
    </source>
</evidence>
<dbReference type="InterPro" id="IPR036914">
    <property type="entry name" value="MGS-like_dom_sf"/>
</dbReference>
<proteinExistence type="inferred from homology"/>
<keyword evidence="5" id="KW-0658">Purine biosynthesis</keyword>
<dbReference type="InterPro" id="IPR016193">
    <property type="entry name" value="Cytidine_deaminase-like"/>
</dbReference>
<dbReference type="SUPFAM" id="SSF53927">
    <property type="entry name" value="Cytidine deaminase-like"/>
    <property type="match status" value="1"/>
</dbReference>
<comment type="pathway">
    <text evidence="2">Purine metabolism; IMP biosynthesis via de novo pathway; 5-formamido-1-(5-phospho-D-ribosyl)imidazole-4-carboxamide from 5-amino-1-(5-phospho-D-ribosyl)imidazole-4-carboxamide (10-formyl THF route): step 1/1.</text>
</comment>
<dbReference type="Gene3D" id="3.40.140.20">
    <property type="match status" value="2"/>
</dbReference>
<evidence type="ECO:0000256" key="1">
    <source>
        <dbReference type="ARBA" id="ARBA00004844"/>
    </source>
</evidence>
<organism evidence="11">
    <name type="scientific">freshwater metagenome</name>
    <dbReference type="NCBI Taxonomy" id="449393"/>
    <lineage>
        <taxon>unclassified sequences</taxon>
        <taxon>metagenomes</taxon>
        <taxon>ecological metagenomes</taxon>
    </lineage>
</organism>
<dbReference type="CDD" id="cd01421">
    <property type="entry name" value="IMPCH"/>
    <property type="match status" value="1"/>
</dbReference>
<dbReference type="InterPro" id="IPR024051">
    <property type="entry name" value="AICAR_Tfase_dup_dom_sf"/>
</dbReference>
<evidence type="ECO:0000313" key="11">
    <source>
        <dbReference type="EMBL" id="CAB4887559.1"/>
    </source>
</evidence>
<dbReference type="SMART" id="SM00798">
    <property type="entry name" value="AICARFT_IMPCHas"/>
    <property type="match status" value="1"/>
</dbReference>
<dbReference type="HAMAP" id="MF_00139">
    <property type="entry name" value="PurH"/>
    <property type="match status" value="1"/>
</dbReference>
<dbReference type="FunFam" id="3.40.50.1380:FF:000001">
    <property type="entry name" value="Bifunctional purine biosynthesis protein PurH"/>
    <property type="match status" value="1"/>
</dbReference>
<keyword evidence="4" id="KW-0808">Transferase</keyword>
<accession>A0A6J7F5V9</accession>
<dbReference type="GO" id="GO:0006189">
    <property type="term" value="P:'de novo' IMP biosynthetic process"/>
    <property type="evidence" value="ECO:0007669"/>
    <property type="project" value="UniProtKB-UniPathway"/>
</dbReference>
<evidence type="ECO:0000259" key="10">
    <source>
        <dbReference type="PROSITE" id="PS51855"/>
    </source>
</evidence>
<gene>
    <name evidence="11" type="ORF">UFOPK3376_02505</name>
</gene>
<dbReference type="GO" id="GO:0005829">
    <property type="term" value="C:cytosol"/>
    <property type="evidence" value="ECO:0007669"/>
    <property type="project" value="TreeGrafter"/>
</dbReference>
<dbReference type="InterPro" id="IPR002695">
    <property type="entry name" value="PurH-like"/>
</dbReference>
<dbReference type="Pfam" id="PF02142">
    <property type="entry name" value="MGS"/>
    <property type="match status" value="1"/>
</dbReference>
<keyword evidence="6" id="KW-0378">Hydrolase</keyword>
<comment type="similarity">
    <text evidence="3">Belongs to the PurH family.</text>
</comment>
<dbReference type="PANTHER" id="PTHR11692">
    <property type="entry name" value="BIFUNCTIONAL PURINE BIOSYNTHESIS PROTEIN PURH"/>
    <property type="match status" value="1"/>
</dbReference>
<dbReference type="SMART" id="SM00851">
    <property type="entry name" value="MGS"/>
    <property type="match status" value="1"/>
</dbReference>
<dbReference type="PANTHER" id="PTHR11692:SF0">
    <property type="entry name" value="BIFUNCTIONAL PURINE BIOSYNTHESIS PROTEIN ATIC"/>
    <property type="match status" value="1"/>
</dbReference>
<evidence type="ECO:0000256" key="4">
    <source>
        <dbReference type="ARBA" id="ARBA00022679"/>
    </source>
</evidence>
<evidence type="ECO:0000256" key="3">
    <source>
        <dbReference type="ARBA" id="ARBA00007667"/>
    </source>
</evidence>
<dbReference type="GO" id="GO:0004643">
    <property type="term" value="F:phosphoribosylaminoimidazolecarboxamide formyltransferase activity"/>
    <property type="evidence" value="ECO:0007669"/>
    <property type="project" value="UniProtKB-EC"/>
</dbReference>
<dbReference type="Pfam" id="PF01808">
    <property type="entry name" value="AICARFT_IMPCHas"/>
    <property type="match status" value="1"/>
</dbReference>
<evidence type="ECO:0000256" key="2">
    <source>
        <dbReference type="ARBA" id="ARBA00004954"/>
    </source>
</evidence>
<reference evidence="11" key="1">
    <citation type="submission" date="2020-05" db="EMBL/GenBank/DDBJ databases">
        <authorList>
            <person name="Chiriac C."/>
            <person name="Salcher M."/>
            <person name="Ghai R."/>
            <person name="Kavagutti S V."/>
        </authorList>
    </citation>
    <scope>NUCLEOTIDE SEQUENCE</scope>
</reference>
<dbReference type="Gene3D" id="3.40.50.1380">
    <property type="entry name" value="Methylglyoxal synthase-like domain"/>
    <property type="match status" value="1"/>
</dbReference>